<keyword evidence="1" id="KW-1133">Transmembrane helix</keyword>
<protein>
    <submittedName>
        <fullName evidence="2">Uncharacterized protein</fullName>
    </submittedName>
</protein>
<organism evidence="2 4">
    <name type="scientific">Pyrenophora tritici-repentis</name>
    <dbReference type="NCBI Taxonomy" id="45151"/>
    <lineage>
        <taxon>Eukaryota</taxon>
        <taxon>Fungi</taxon>
        <taxon>Dikarya</taxon>
        <taxon>Ascomycota</taxon>
        <taxon>Pezizomycotina</taxon>
        <taxon>Dothideomycetes</taxon>
        <taxon>Pleosporomycetidae</taxon>
        <taxon>Pleosporales</taxon>
        <taxon>Pleosporineae</taxon>
        <taxon>Pleosporaceae</taxon>
        <taxon>Pyrenophora</taxon>
    </lineage>
</organism>
<dbReference type="OrthoDB" id="5355526at2759"/>
<keyword evidence="1" id="KW-0472">Membrane</keyword>
<evidence type="ECO:0000313" key="5">
    <source>
        <dbReference type="Proteomes" id="UP000249757"/>
    </source>
</evidence>
<reference evidence="5" key="4">
    <citation type="journal article" date="2022" name="Microb. Genom.">
        <title>A global pangenome for the wheat fungal pathogen Pyrenophora tritici-repentis and prediction of effector protein structural homology.</title>
        <authorList>
            <person name="Moolhuijzen P.M."/>
            <person name="See P.T."/>
            <person name="Shi G."/>
            <person name="Powell H.R."/>
            <person name="Cockram J."/>
            <person name="Jorgensen L.N."/>
            <person name="Benslimane H."/>
            <person name="Strelkov S.E."/>
            <person name="Turner J."/>
            <person name="Liu Z."/>
            <person name="Moffat C.S."/>
        </authorList>
    </citation>
    <scope>NUCLEOTIDE SEQUENCE [LARGE SCALE GENOMIC DNA]</scope>
</reference>
<reference evidence="2 4" key="1">
    <citation type="journal article" date="2018" name="BMC Genomics">
        <title>Comparative genomics of the wheat fungal pathogen Pyrenophora tritici-repentis reveals chromosomal variations and genome plasticity.</title>
        <authorList>
            <person name="Moolhuijzen P."/>
            <person name="See P.T."/>
            <person name="Hane J.K."/>
            <person name="Shi G."/>
            <person name="Liu Z."/>
            <person name="Oliver R.P."/>
            <person name="Moffat C.S."/>
        </authorList>
    </citation>
    <scope>NUCLEOTIDE SEQUENCE [LARGE SCALE GENOMIC DNA]</scope>
    <source>
        <strain evidence="2">M4</strain>
    </source>
</reference>
<comment type="caution">
    <text evidence="2">The sequence shown here is derived from an EMBL/GenBank/DDBJ whole genome shotgun (WGS) entry which is preliminary data.</text>
</comment>
<dbReference type="EMBL" id="NRDI02000004">
    <property type="protein sequence ID" value="KAI1516770.1"/>
    <property type="molecule type" value="Genomic_DNA"/>
</dbReference>
<gene>
    <name evidence="3" type="ORF">Ptr86124_003707</name>
    <name evidence="2" type="ORF">PtrM4_098600</name>
</gene>
<evidence type="ECO:0000313" key="4">
    <source>
        <dbReference type="Proteomes" id="UP000245464"/>
    </source>
</evidence>
<dbReference type="AlphaFoldDB" id="A0A2W1DD85"/>
<evidence type="ECO:0000313" key="2">
    <source>
        <dbReference type="EMBL" id="KAF7572360.1"/>
    </source>
</evidence>
<dbReference type="Proteomes" id="UP000249757">
    <property type="component" value="Unassembled WGS sequence"/>
</dbReference>
<reference evidence="3" key="2">
    <citation type="submission" date="2021-05" db="EMBL/GenBank/DDBJ databases">
        <authorList>
            <person name="Moolhuijzen P.M."/>
            <person name="Moffat C.S."/>
        </authorList>
    </citation>
    <scope>NUCLEOTIDE SEQUENCE</scope>
    <source>
        <strain evidence="3">86-124</strain>
    </source>
</reference>
<sequence>MPLLSKSSYIAIESRRLRDMLEENFLWKPVAFVVKNSAQAIVSNALCKLGRPPFQPALIIFLKKTDQKDANEVRKVSSMEDPAILEFVYDLGTTLNNRRGEFNFVLTNEKLHMYVCEETVSETFITQICEACGGALFGDVQEHRAGGVFKLIDQMERIAGTKVTVTTYNEEEPQRGYGPGLISWARNTTRDLTRLFSKDADRDDVLPQHNDSETTQASASVNIELTPAQDLLLLACMQQSQGSQLFLQDSIRAIKSDRQLFYFIREQISRNRRTRWTSRVLKTVNEIQFTKLHLRLNNDIEPRLHKPCCRQDGCQCIPLNSNAEYDCIPAGPLAYGPPVLPAKMLHYFQHPELIAEEEMSVFNQLPKRNCGEIQATGQAPAEGWGLYYEENWNIGLIIVVMVAIVILASVLFGICWTLVKADIQGAWGVSSYMVTACGLVVALLSMMGRARSE</sequence>
<name>A0A2W1DD85_9PLEO</name>
<proteinExistence type="predicted"/>
<reference evidence="3" key="3">
    <citation type="journal article" date="2022" name="bioRxiv">
        <title>A global pangenome for the wheat fungal pathogen Pyrenophora tritici-repentis and prediction of effector protein structural homology.</title>
        <authorList>
            <person name="Moolhuijzen P."/>
            <person name="See P.T."/>
            <person name="Shi G."/>
            <person name="Powell H.R."/>
            <person name="Cockram J."/>
            <person name="Jorgensen L.N."/>
            <person name="Benslimane H."/>
            <person name="Strelkov S.E."/>
            <person name="Turner J."/>
            <person name="Liu Z."/>
            <person name="Moffat C.S."/>
        </authorList>
    </citation>
    <scope>NUCLEOTIDE SEQUENCE</scope>
    <source>
        <strain evidence="3">86-124</strain>
    </source>
</reference>
<keyword evidence="1" id="KW-0812">Transmembrane</keyword>
<dbReference type="Proteomes" id="UP000245464">
    <property type="component" value="Chromosome 4"/>
</dbReference>
<feature type="transmembrane region" description="Helical" evidence="1">
    <location>
        <begin position="394"/>
        <end position="419"/>
    </location>
</feature>
<evidence type="ECO:0000313" key="3">
    <source>
        <dbReference type="EMBL" id="KAI1516770.1"/>
    </source>
</evidence>
<dbReference type="EMBL" id="NQIK02000004">
    <property type="protein sequence ID" value="KAF7572360.1"/>
    <property type="molecule type" value="Genomic_DNA"/>
</dbReference>
<feature type="transmembrane region" description="Helical" evidence="1">
    <location>
        <begin position="425"/>
        <end position="447"/>
    </location>
</feature>
<evidence type="ECO:0000256" key="1">
    <source>
        <dbReference type="SAM" id="Phobius"/>
    </source>
</evidence>
<accession>A0A2W1DD85</accession>
<keyword evidence="5" id="KW-1185">Reference proteome</keyword>